<feature type="binding site" evidence="4">
    <location>
        <position position="148"/>
    </location>
    <ligand>
        <name>Zn(2+)</name>
        <dbReference type="ChEBI" id="CHEBI:29105"/>
    </ligand>
</feature>
<gene>
    <name evidence="6" type="ORF">IAA66_10155</name>
</gene>
<evidence type="ECO:0000256" key="1">
    <source>
        <dbReference type="ARBA" id="ARBA00012928"/>
    </source>
</evidence>
<accession>A0A9D1CJ79</accession>
<dbReference type="InterPro" id="IPR029035">
    <property type="entry name" value="DHS-like_NAD/FAD-binding_dom"/>
</dbReference>
<organism evidence="6 7">
    <name type="scientific">Candidatus Avichristensenella intestinipullorum</name>
    <dbReference type="NCBI Taxonomy" id="2840693"/>
    <lineage>
        <taxon>Bacteria</taxon>
        <taxon>Bacillati</taxon>
        <taxon>Bacillota</taxon>
        <taxon>Clostridia</taxon>
        <taxon>Candidatus Avichristensenella</taxon>
    </lineage>
</organism>
<evidence type="ECO:0000313" key="7">
    <source>
        <dbReference type="Proteomes" id="UP000886819"/>
    </source>
</evidence>
<dbReference type="InterPro" id="IPR026590">
    <property type="entry name" value="Ssirtuin_cat_dom"/>
</dbReference>
<feature type="binding site" evidence="4">
    <location>
        <position position="114"/>
    </location>
    <ligand>
        <name>Zn(2+)</name>
        <dbReference type="ChEBI" id="CHEBI:29105"/>
    </ligand>
</feature>
<feature type="active site" description="Proton acceptor" evidence="4">
    <location>
        <position position="106"/>
    </location>
</feature>
<proteinExistence type="predicted"/>
<dbReference type="InterPro" id="IPR050134">
    <property type="entry name" value="NAD-dep_sirtuin_deacylases"/>
</dbReference>
<dbReference type="GO" id="GO:0046872">
    <property type="term" value="F:metal ion binding"/>
    <property type="evidence" value="ECO:0007669"/>
    <property type="project" value="UniProtKB-KW"/>
</dbReference>
<dbReference type="Gene3D" id="3.30.1600.10">
    <property type="entry name" value="SIR2/SIRT2 'Small Domain"/>
    <property type="match status" value="1"/>
</dbReference>
<dbReference type="PROSITE" id="PS50305">
    <property type="entry name" value="SIRTUIN"/>
    <property type="match status" value="1"/>
</dbReference>
<keyword evidence="2" id="KW-0808">Transferase</keyword>
<dbReference type="PANTHER" id="PTHR11085">
    <property type="entry name" value="NAD-DEPENDENT PROTEIN DEACYLASE SIRTUIN-5, MITOCHONDRIAL-RELATED"/>
    <property type="match status" value="1"/>
</dbReference>
<dbReference type="EMBL" id="DVFI01000138">
    <property type="protein sequence ID" value="HIQ63921.1"/>
    <property type="molecule type" value="Genomic_DNA"/>
</dbReference>
<dbReference type="Gene3D" id="3.40.50.1220">
    <property type="entry name" value="TPP-binding domain"/>
    <property type="match status" value="1"/>
</dbReference>
<feature type="domain" description="Deacetylase sirtuin-type" evidence="5">
    <location>
        <begin position="1"/>
        <end position="222"/>
    </location>
</feature>
<dbReference type="Proteomes" id="UP000886819">
    <property type="component" value="Unassembled WGS sequence"/>
</dbReference>
<comment type="caution">
    <text evidence="6">The sequence shown here is derived from an EMBL/GenBank/DDBJ whole genome shotgun (WGS) entry which is preliminary data.</text>
</comment>
<dbReference type="GO" id="GO:0070403">
    <property type="term" value="F:NAD+ binding"/>
    <property type="evidence" value="ECO:0007669"/>
    <property type="project" value="InterPro"/>
</dbReference>
<dbReference type="InterPro" id="IPR003000">
    <property type="entry name" value="Sirtuin"/>
</dbReference>
<evidence type="ECO:0000256" key="2">
    <source>
        <dbReference type="ARBA" id="ARBA00022679"/>
    </source>
</evidence>
<name>A0A9D1CJ79_9FIRM</name>
<keyword evidence="4" id="KW-0479">Metal-binding</keyword>
<reference evidence="6" key="1">
    <citation type="submission" date="2020-10" db="EMBL/GenBank/DDBJ databases">
        <authorList>
            <person name="Gilroy R."/>
        </authorList>
    </citation>
    <scope>NUCLEOTIDE SEQUENCE</scope>
    <source>
        <strain evidence="6">ChiHile30-977</strain>
    </source>
</reference>
<dbReference type="GO" id="GO:0017136">
    <property type="term" value="F:histone deacetylase activity, NAD-dependent"/>
    <property type="evidence" value="ECO:0007669"/>
    <property type="project" value="TreeGrafter"/>
</dbReference>
<dbReference type="AlphaFoldDB" id="A0A9D1CJ79"/>
<protein>
    <recommendedName>
        <fullName evidence="1">protein acetyllysine N-acetyltransferase</fullName>
        <ecNumber evidence="1">2.3.1.286</ecNumber>
    </recommendedName>
</protein>
<feature type="binding site" evidence="4">
    <location>
        <position position="151"/>
    </location>
    <ligand>
        <name>Zn(2+)</name>
        <dbReference type="ChEBI" id="CHEBI:29105"/>
    </ligand>
</feature>
<evidence type="ECO:0000259" key="5">
    <source>
        <dbReference type="PROSITE" id="PS50305"/>
    </source>
</evidence>
<feature type="binding site" evidence="4">
    <location>
        <position position="117"/>
    </location>
    <ligand>
        <name>Zn(2+)</name>
        <dbReference type="ChEBI" id="CHEBI:29105"/>
    </ligand>
</feature>
<dbReference type="InterPro" id="IPR026591">
    <property type="entry name" value="Sirtuin_cat_small_dom_sf"/>
</dbReference>
<sequence>MAAMLDALRAAAHPVALTGAGISAPSGVPTFQSLWKGRPIRDFLGRSYYERDPIGFFALYCAMEAWCRAEPNAAHRALAALGVPVITQNIDGLHQKAGSKRVIELHGNLRRVFCTRCGREQNAQAFCERLRPHYAAGDDEAVRTALKCPACGGRMDTDVVLYGDAVRGLEEADALLRRCDLLAVIGTSLETYPAAALPDLARRYGARVMLENRDCLAALSDA</sequence>
<dbReference type="CDD" id="cd01407">
    <property type="entry name" value="SIR2-fam"/>
    <property type="match status" value="1"/>
</dbReference>
<keyword evidence="3" id="KW-0520">NAD</keyword>
<reference evidence="6" key="2">
    <citation type="journal article" date="2021" name="PeerJ">
        <title>Extensive microbial diversity within the chicken gut microbiome revealed by metagenomics and culture.</title>
        <authorList>
            <person name="Gilroy R."/>
            <person name="Ravi A."/>
            <person name="Getino M."/>
            <person name="Pursley I."/>
            <person name="Horton D.L."/>
            <person name="Alikhan N.F."/>
            <person name="Baker D."/>
            <person name="Gharbi K."/>
            <person name="Hall N."/>
            <person name="Watson M."/>
            <person name="Adriaenssens E.M."/>
            <person name="Foster-Nyarko E."/>
            <person name="Jarju S."/>
            <person name="Secka A."/>
            <person name="Antonio M."/>
            <person name="Oren A."/>
            <person name="Chaudhuri R.R."/>
            <person name="La Ragione R."/>
            <person name="Hildebrand F."/>
            <person name="Pallen M.J."/>
        </authorList>
    </citation>
    <scope>NUCLEOTIDE SEQUENCE</scope>
    <source>
        <strain evidence="6">ChiHile30-977</strain>
    </source>
</reference>
<keyword evidence="4" id="KW-0862">Zinc</keyword>
<evidence type="ECO:0000256" key="4">
    <source>
        <dbReference type="PROSITE-ProRule" id="PRU00236"/>
    </source>
</evidence>
<dbReference type="EC" id="2.3.1.286" evidence="1"/>
<dbReference type="Pfam" id="PF02146">
    <property type="entry name" value="SIR2"/>
    <property type="match status" value="1"/>
</dbReference>
<dbReference type="PANTHER" id="PTHR11085:SF10">
    <property type="entry name" value="NAD-DEPENDENT PROTEIN DEACYLASE SIRTUIN-5, MITOCHONDRIAL-RELATED"/>
    <property type="match status" value="1"/>
</dbReference>
<evidence type="ECO:0000313" key="6">
    <source>
        <dbReference type="EMBL" id="HIQ63921.1"/>
    </source>
</evidence>
<dbReference type="SUPFAM" id="SSF52467">
    <property type="entry name" value="DHS-like NAD/FAD-binding domain"/>
    <property type="match status" value="1"/>
</dbReference>
<evidence type="ECO:0000256" key="3">
    <source>
        <dbReference type="ARBA" id="ARBA00023027"/>
    </source>
</evidence>